<organism evidence="1 2">
    <name type="scientific">Riccia sorocarpa</name>
    <dbReference type="NCBI Taxonomy" id="122646"/>
    <lineage>
        <taxon>Eukaryota</taxon>
        <taxon>Viridiplantae</taxon>
        <taxon>Streptophyta</taxon>
        <taxon>Embryophyta</taxon>
        <taxon>Marchantiophyta</taxon>
        <taxon>Marchantiopsida</taxon>
        <taxon>Marchantiidae</taxon>
        <taxon>Marchantiales</taxon>
        <taxon>Ricciaceae</taxon>
        <taxon>Riccia</taxon>
    </lineage>
</organism>
<sequence>MSDPGANSRHKASFCADQNVLNTKDIFETNLAKHPGSLRSKFQLPSTRLGVKIHPLKYGKRLRTIELKLNHPPAAPSFCSVQVCVKCTHGNHQLRINTSIKAGLTSERAAKNPVMATTNVVRTVVGNMPTAADSANGAGAGAEAAIATPMLGTAIAATKVLVQADLMAEAILEFEEWDY</sequence>
<gene>
    <name evidence="1" type="ORF">R1sor_022761</name>
</gene>
<dbReference type="AlphaFoldDB" id="A0ABD3GNY2"/>
<dbReference type="EMBL" id="JBJQOH010000007">
    <property type="protein sequence ID" value="KAL3679805.1"/>
    <property type="molecule type" value="Genomic_DNA"/>
</dbReference>
<comment type="caution">
    <text evidence="1">The sequence shown here is derived from an EMBL/GenBank/DDBJ whole genome shotgun (WGS) entry which is preliminary data.</text>
</comment>
<dbReference type="Proteomes" id="UP001633002">
    <property type="component" value="Unassembled WGS sequence"/>
</dbReference>
<accession>A0ABD3GNY2</accession>
<evidence type="ECO:0000313" key="1">
    <source>
        <dbReference type="EMBL" id="KAL3679805.1"/>
    </source>
</evidence>
<proteinExistence type="predicted"/>
<name>A0ABD3GNY2_9MARC</name>
<protein>
    <submittedName>
        <fullName evidence="1">Uncharacterized protein</fullName>
    </submittedName>
</protein>
<evidence type="ECO:0000313" key="2">
    <source>
        <dbReference type="Proteomes" id="UP001633002"/>
    </source>
</evidence>
<keyword evidence="2" id="KW-1185">Reference proteome</keyword>
<reference evidence="1 2" key="1">
    <citation type="submission" date="2024-09" db="EMBL/GenBank/DDBJ databases">
        <title>Chromosome-scale assembly of Riccia sorocarpa.</title>
        <authorList>
            <person name="Paukszto L."/>
        </authorList>
    </citation>
    <scope>NUCLEOTIDE SEQUENCE [LARGE SCALE GENOMIC DNA]</scope>
    <source>
        <strain evidence="1">LP-2024</strain>
        <tissue evidence="1">Aerial parts of the thallus</tissue>
    </source>
</reference>